<reference evidence="7" key="1">
    <citation type="submission" date="2020-11" db="EMBL/GenBank/DDBJ databases">
        <authorList>
            <consortium name="DOE Joint Genome Institute"/>
            <person name="Ahrendt S."/>
            <person name="Riley R."/>
            <person name="Andreopoulos W."/>
            <person name="Labutti K."/>
            <person name="Pangilinan J."/>
            <person name="Ruiz-Duenas F.J."/>
            <person name="Barrasa J.M."/>
            <person name="Sanchez-Garcia M."/>
            <person name="Camarero S."/>
            <person name="Miyauchi S."/>
            <person name="Serrano A."/>
            <person name="Linde D."/>
            <person name="Babiker R."/>
            <person name="Drula E."/>
            <person name="Ayuso-Fernandez I."/>
            <person name="Pacheco R."/>
            <person name="Padilla G."/>
            <person name="Ferreira P."/>
            <person name="Barriuso J."/>
            <person name="Kellner H."/>
            <person name="Castanera R."/>
            <person name="Alfaro M."/>
            <person name="Ramirez L."/>
            <person name="Pisabarro A.G."/>
            <person name="Kuo A."/>
            <person name="Tritt A."/>
            <person name="Lipzen A."/>
            <person name="He G."/>
            <person name="Yan M."/>
            <person name="Ng V."/>
            <person name="Cullen D."/>
            <person name="Martin F."/>
            <person name="Rosso M.-N."/>
            <person name="Henrissat B."/>
            <person name="Hibbett D."/>
            <person name="Martinez A.T."/>
            <person name="Grigoriev I.V."/>
        </authorList>
    </citation>
    <scope>NUCLEOTIDE SEQUENCE</scope>
    <source>
        <strain evidence="7">MF-IS2</strain>
    </source>
</reference>
<dbReference type="GO" id="GO:0016787">
    <property type="term" value="F:hydrolase activity"/>
    <property type="evidence" value="ECO:0007669"/>
    <property type="project" value="UniProtKB-KW"/>
</dbReference>
<accession>A0A9P5XQL2</accession>
<dbReference type="EMBL" id="MU151052">
    <property type="protein sequence ID" value="KAF9454722.1"/>
    <property type="molecule type" value="Genomic_DNA"/>
</dbReference>
<dbReference type="SUPFAM" id="SSF56281">
    <property type="entry name" value="Metallo-hydrolase/oxidoreductase"/>
    <property type="match status" value="1"/>
</dbReference>
<dbReference type="GO" id="GO:0046872">
    <property type="term" value="F:metal ion binding"/>
    <property type="evidence" value="ECO:0007669"/>
    <property type="project" value="UniProtKB-KW"/>
</dbReference>
<sequence>MALPVPAENQPYCTVSALETGHIFFDHTTLIDNATSKELQRTPSLSFLLRHTTNSKKFLFDLGIRKDWENYPPAIVKGIKEVDHVEVPQDIFDALAKGGVSPLDIDTICLSHCHFDHYGHTSPFTKSEFIVGGETLQLFEGGLWPENPKAFLAADLLPAERTKYLDENVGWQAIGPFPRAYDFYGDGSLYVVDAPGHLDGHINLLVRTSPDGGWIYLAGDTAHHWNLITGKSSMVYGCDCAHKHTELAEQTILRVREIMKLPRVRVLIAHDAPWYDENRGGPAFFPGNIDSL</sequence>
<evidence type="ECO:0000256" key="5">
    <source>
        <dbReference type="ARBA" id="ARBA00022833"/>
    </source>
</evidence>
<dbReference type="InterPro" id="IPR051013">
    <property type="entry name" value="MBL_superfamily_lactonases"/>
</dbReference>
<name>A0A9P5XQL2_9AGAR</name>
<comment type="caution">
    <text evidence="7">The sequence shown here is derived from an EMBL/GenBank/DDBJ whole genome shotgun (WGS) entry which is preliminary data.</text>
</comment>
<dbReference type="Pfam" id="PF00753">
    <property type="entry name" value="Lactamase_B"/>
    <property type="match status" value="1"/>
</dbReference>
<dbReference type="InterPro" id="IPR036866">
    <property type="entry name" value="RibonucZ/Hydroxyglut_hydro"/>
</dbReference>
<feature type="domain" description="Metallo-beta-lactamase" evidence="6">
    <location>
        <begin position="43"/>
        <end position="270"/>
    </location>
</feature>
<keyword evidence="8" id="KW-1185">Reference proteome</keyword>
<evidence type="ECO:0000313" key="8">
    <source>
        <dbReference type="Proteomes" id="UP000807342"/>
    </source>
</evidence>
<comment type="similarity">
    <text evidence="2">Belongs to the metallo-beta-lactamase superfamily.</text>
</comment>
<keyword evidence="3" id="KW-0479">Metal-binding</keyword>
<evidence type="ECO:0000256" key="4">
    <source>
        <dbReference type="ARBA" id="ARBA00022801"/>
    </source>
</evidence>
<evidence type="ECO:0000259" key="6">
    <source>
        <dbReference type="SMART" id="SM00849"/>
    </source>
</evidence>
<dbReference type="PANTHER" id="PTHR42978:SF2">
    <property type="entry name" value="102 KBASES UNSTABLE REGION: FROM 1 TO 119443"/>
    <property type="match status" value="1"/>
</dbReference>
<evidence type="ECO:0000256" key="1">
    <source>
        <dbReference type="ARBA" id="ARBA00001947"/>
    </source>
</evidence>
<keyword evidence="5" id="KW-0862">Zinc</keyword>
<dbReference type="OrthoDB" id="10250730at2759"/>
<evidence type="ECO:0000256" key="3">
    <source>
        <dbReference type="ARBA" id="ARBA00022723"/>
    </source>
</evidence>
<organism evidence="7 8">
    <name type="scientific">Macrolepiota fuliginosa MF-IS2</name>
    <dbReference type="NCBI Taxonomy" id="1400762"/>
    <lineage>
        <taxon>Eukaryota</taxon>
        <taxon>Fungi</taxon>
        <taxon>Dikarya</taxon>
        <taxon>Basidiomycota</taxon>
        <taxon>Agaricomycotina</taxon>
        <taxon>Agaricomycetes</taxon>
        <taxon>Agaricomycetidae</taxon>
        <taxon>Agaricales</taxon>
        <taxon>Agaricineae</taxon>
        <taxon>Agaricaceae</taxon>
        <taxon>Macrolepiota</taxon>
    </lineage>
</organism>
<dbReference type="Proteomes" id="UP000807342">
    <property type="component" value="Unassembled WGS sequence"/>
</dbReference>
<proteinExistence type="inferred from homology"/>
<dbReference type="Gene3D" id="3.60.15.10">
    <property type="entry name" value="Ribonuclease Z/Hydroxyacylglutathione hydrolase-like"/>
    <property type="match status" value="1"/>
</dbReference>
<dbReference type="CDD" id="cd07730">
    <property type="entry name" value="metallo-hydrolase-like_MBL-fold"/>
    <property type="match status" value="1"/>
</dbReference>
<dbReference type="PANTHER" id="PTHR42978">
    <property type="entry name" value="QUORUM-QUENCHING LACTONASE YTNP-RELATED-RELATED"/>
    <property type="match status" value="1"/>
</dbReference>
<evidence type="ECO:0000256" key="2">
    <source>
        <dbReference type="ARBA" id="ARBA00007749"/>
    </source>
</evidence>
<dbReference type="AlphaFoldDB" id="A0A9P5XQL2"/>
<protein>
    <submittedName>
        <fullName evidence="7">Metallo-hydrolase/oxidoreductase</fullName>
    </submittedName>
</protein>
<comment type="cofactor">
    <cofactor evidence="1">
        <name>Zn(2+)</name>
        <dbReference type="ChEBI" id="CHEBI:29105"/>
    </cofactor>
</comment>
<keyword evidence="4" id="KW-0378">Hydrolase</keyword>
<dbReference type="SMART" id="SM00849">
    <property type="entry name" value="Lactamase_B"/>
    <property type="match status" value="1"/>
</dbReference>
<evidence type="ECO:0000313" key="7">
    <source>
        <dbReference type="EMBL" id="KAF9454722.1"/>
    </source>
</evidence>
<gene>
    <name evidence="7" type="ORF">P691DRAFT_192120</name>
</gene>
<dbReference type="InterPro" id="IPR001279">
    <property type="entry name" value="Metallo-B-lactamas"/>
</dbReference>